<dbReference type="Proteomes" id="UP000472262">
    <property type="component" value="Unassembled WGS sequence"/>
</dbReference>
<evidence type="ECO:0000313" key="4">
    <source>
        <dbReference type="Proteomes" id="UP000472262"/>
    </source>
</evidence>
<dbReference type="PANTHER" id="PTHR46096:SF3">
    <property type="entry name" value="PERFORIN-1"/>
    <property type="match status" value="1"/>
</dbReference>
<dbReference type="AlphaFoldDB" id="A0A672JYS1"/>
<reference evidence="3" key="2">
    <citation type="submission" date="2025-09" db="UniProtKB">
        <authorList>
            <consortium name="Ensembl"/>
        </authorList>
    </citation>
    <scope>IDENTIFICATION</scope>
</reference>
<dbReference type="Pfam" id="PF00168">
    <property type="entry name" value="C2"/>
    <property type="match status" value="1"/>
</dbReference>
<dbReference type="Gene3D" id="2.60.40.150">
    <property type="entry name" value="C2 domain"/>
    <property type="match status" value="1"/>
</dbReference>
<dbReference type="InterPro" id="IPR052784">
    <property type="entry name" value="Perforin-1_pore-forming"/>
</dbReference>
<dbReference type="InterPro" id="IPR000008">
    <property type="entry name" value="C2_dom"/>
</dbReference>
<proteinExistence type="predicted"/>
<name>A0A672JYS1_SINGR</name>
<keyword evidence="1" id="KW-0732">Signal</keyword>
<dbReference type="InParanoid" id="A0A672JYS1"/>
<dbReference type="InterPro" id="IPR035892">
    <property type="entry name" value="C2_domain_sf"/>
</dbReference>
<dbReference type="PANTHER" id="PTHR46096">
    <property type="entry name" value="PERFORIN-1"/>
    <property type="match status" value="1"/>
</dbReference>
<protein>
    <recommendedName>
        <fullName evidence="2">C2 domain-containing protein</fullName>
    </recommendedName>
</protein>
<dbReference type="GO" id="GO:0001913">
    <property type="term" value="P:T cell mediated cytotoxicity"/>
    <property type="evidence" value="ECO:0007669"/>
    <property type="project" value="TreeGrafter"/>
</dbReference>
<dbReference type="GO" id="GO:0001771">
    <property type="term" value="P:immunological synapse formation"/>
    <property type="evidence" value="ECO:0007669"/>
    <property type="project" value="TreeGrafter"/>
</dbReference>
<dbReference type="SUPFAM" id="SSF49562">
    <property type="entry name" value="C2 domain (Calcium/lipid-binding domain, CaLB)"/>
    <property type="match status" value="1"/>
</dbReference>
<dbReference type="GO" id="GO:0051607">
    <property type="term" value="P:defense response to virus"/>
    <property type="evidence" value="ECO:0007669"/>
    <property type="project" value="TreeGrafter"/>
</dbReference>
<keyword evidence="4" id="KW-1185">Reference proteome</keyword>
<reference evidence="3" key="1">
    <citation type="submission" date="2025-08" db="UniProtKB">
        <authorList>
            <consortium name="Ensembl"/>
        </authorList>
    </citation>
    <scope>IDENTIFICATION</scope>
</reference>
<organism evidence="3 4">
    <name type="scientific">Sinocyclocheilus grahami</name>
    <name type="common">Dianchi golden-line fish</name>
    <name type="synonym">Barbus grahami</name>
    <dbReference type="NCBI Taxonomy" id="75366"/>
    <lineage>
        <taxon>Eukaryota</taxon>
        <taxon>Metazoa</taxon>
        <taxon>Chordata</taxon>
        <taxon>Craniata</taxon>
        <taxon>Vertebrata</taxon>
        <taxon>Euteleostomi</taxon>
        <taxon>Actinopterygii</taxon>
        <taxon>Neopterygii</taxon>
        <taxon>Teleostei</taxon>
        <taxon>Ostariophysi</taxon>
        <taxon>Cypriniformes</taxon>
        <taxon>Cyprinidae</taxon>
        <taxon>Cyprininae</taxon>
        <taxon>Sinocyclocheilus</taxon>
    </lineage>
</organism>
<dbReference type="GO" id="GO:0016020">
    <property type="term" value="C:membrane"/>
    <property type="evidence" value="ECO:0007669"/>
    <property type="project" value="TreeGrafter"/>
</dbReference>
<evidence type="ECO:0000259" key="2">
    <source>
        <dbReference type="Pfam" id="PF00168"/>
    </source>
</evidence>
<evidence type="ECO:0000256" key="1">
    <source>
        <dbReference type="ARBA" id="ARBA00022729"/>
    </source>
</evidence>
<sequence>CLFSHPAMTLVLTINGSPQCPKKRTLWGDYFSQTDMYVKVLRNHKDFLGETSVIWNQNSPTWNWKFENRLEVWDRDNKWDDNLLGACNIQLKAKVKSDFCRLNHGLLKPFSIMFVCSTLLLKSLQHILL</sequence>
<feature type="domain" description="C2" evidence="2">
    <location>
        <begin position="21"/>
        <end position="94"/>
    </location>
</feature>
<dbReference type="Ensembl" id="ENSSGRT00000001479.1">
    <property type="protein sequence ID" value="ENSSGRP00000001360.1"/>
    <property type="gene ID" value="ENSSGRG00000000802.1"/>
</dbReference>
<dbReference type="GO" id="GO:0022829">
    <property type="term" value="F:wide pore channel activity"/>
    <property type="evidence" value="ECO:0007669"/>
    <property type="project" value="TreeGrafter"/>
</dbReference>
<evidence type="ECO:0000313" key="3">
    <source>
        <dbReference type="Ensembl" id="ENSSGRP00000001360.1"/>
    </source>
</evidence>
<accession>A0A672JYS1</accession>